<protein>
    <recommendedName>
        <fullName evidence="3">Transposase (Putative), gypsy type</fullName>
    </recommendedName>
</protein>
<name>A0ABQ4YJU9_9ASTR</name>
<organism evidence="1 2">
    <name type="scientific">Tanacetum coccineum</name>
    <dbReference type="NCBI Taxonomy" id="301880"/>
    <lineage>
        <taxon>Eukaryota</taxon>
        <taxon>Viridiplantae</taxon>
        <taxon>Streptophyta</taxon>
        <taxon>Embryophyta</taxon>
        <taxon>Tracheophyta</taxon>
        <taxon>Spermatophyta</taxon>
        <taxon>Magnoliopsida</taxon>
        <taxon>eudicotyledons</taxon>
        <taxon>Gunneridae</taxon>
        <taxon>Pentapetalae</taxon>
        <taxon>asterids</taxon>
        <taxon>campanulids</taxon>
        <taxon>Asterales</taxon>
        <taxon>Asteraceae</taxon>
        <taxon>Asteroideae</taxon>
        <taxon>Anthemideae</taxon>
        <taxon>Anthemidinae</taxon>
        <taxon>Tanacetum</taxon>
    </lineage>
</organism>
<proteinExistence type="predicted"/>
<accession>A0ABQ4YJU9</accession>
<evidence type="ECO:0000313" key="1">
    <source>
        <dbReference type="EMBL" id="GJS77212.1"/>
    </source>
</evidence>
<comment type="caution">
    <text evidence="1">The sequence shown here is derived from an EMBL/GenBank/DDBJ whole genome shotgun (WGS) entry which is preliminary data.</text>
</comment>
<reference evidence="1" key="1">
    <citation type="journal article" date="2022" name="Int. J. Mol. Sci.">
        <title>Draft Genome of Tanacetum Coccineum: Genomic Comparison of Closely Related Tanacetum-Family Plants.</title>
        <authorList>
            <person name="Yamashiro T."/>
            <person name="Shiraishi A."/>
            <person name="Nakayama K."/>
            <person name="Satake H."/>
        </authorList>
    </citation>
    <scope>NUCLEOTIDE SEQUENCE</scope>
</reference>
<dbReference type="Proteomes" id="UP001151760">
    <property type="component" value="Unassembled WGS sequence"/>
</dbReference>
<reference evidence="1" key="2">
    <citation type="submission" date="2022-01" db="EMBL/GenBank/DDBJ databases">
        <authorList>
            <person name="Yamashiro T."/>
            <person name="Shiraishi A."/>
            <person name="Satake H."/>
            <person name="Nakayama K."/>
        </authorList>
    </citation>
    <scope>NUCLEOTIDE SEQUENCE</scope>
</reference>
<keyword evidence="2" id="KW-1185">Reference proteome</keyword>
<sequence length="461" mass="51891">MSFSKRPGYDVVCYTKPLDFLKKGWNEHFFWVDAFACPASFSLHTGKSVSKDPFPKSTEFNAEHYASLVAYPAPFHKYPEPFLMWKSAAIIRWNENTYLMFLYENRRNQEKRKSVIVDSDEPSHPAKKLRKDHRIPVGTSIAGKSMPAIQQLLVGAVQNAAVRGEPVPSFPFVTSSVSTKRRFVISLNSSHHSGTHIAETEADSLIRSSTPAMTTATTVTVTVEPIPCGFSDLTGNDFLVGDIRTVIDLDSDLQKVYVPRWNVTNGSRLDDNQDCREMVDEFAPLKFFASVCGIEHDQLFAEFNMGAARHMTLSAEVRIRAEYNIKEKRRLKSVVDDQAEVLKKKGDLDVRVVDLQLRVKAREARGCLFWTLWFTNCSLARDILCRTSEKVAVYENCMSQLEKFQDERMKEVIDKAIKKGMQDGLAAGIPMARKVGSLSDVAAFNPSAESDYISTLQEASD</sequence>
<gene>
    <name evidence="1" type="ORF">Tco_0727093</name>
</gene>
<dbReference type="EMBL" id="BQNB010010431">
    <property type="protein sequence ID" value="GJS77212.1"/>
    <property type="molecule type" value="Genomic_DNA"/>
</dbReference>
<evidence type="ECO:0008006" key="3">
    <source>
        <dbReference type="Google" id="ProtNLM"/>
    </source>
</evidence>
<evidence type="ECO:0000313" key="2">
    <source>
        <dbReference type="Proteomes" id="UP001151760"/>
    </source>
</evidence>